<dbReference type="AlphaFoldDB" id="A0A917RHY7"/>
<evidence type="ECO:0000259" key="2">
    <source>
        <dbReference type="PROSITE" id="PS50106"/>
    </source>
</evidence>
<dbReference type="GO" id="GO:0004252">
    <property type="term" value="F:serine-type endopeptidase activity"/>
    <property type="evidence" value="ECO:0007669"/>
    <property type="project" value="UniProtKB-UniRule"/>
</dbReference>
<comment type="similarity">
    <text evidence="1">Belongs to the peptidase S16 family.</text>
</comment>
<protein>
    <recommendedName>
        <fullName evidence="1">endopeptidase La</fullName>
        <ecNumber evidence="1">3.4.21.53</ecNumber>
    </recommendedName>
</protein>
<name>A0A917RHY7_9NOCA</name>
<evidence type="ECO:0000313" key="4">
    <source>
        <dbReference type="EMBL" id="GGL09315.1"/>
    </source>
</evidence>
<dbReference type="SUPFAM" id="SSF50156">
    <property type="entry name" value="PDZ domain-like"/>
    <property type="match status" value="1"/>
</dbReference>
<dbReference type="SMART" id="SM00228">
    <property type="entry name" value="PDZ"/>
    <property type="match status" value="1"/>
</dbReference>
<dbReference type="PANTHER" id="PTHR10046">
    <property type="entry name" value="ATP DEPENDENT LON PROTEASE FAMILY MEMBER"/>
    <property type="match status" value="1"/>
</dbReference>
<evidence type="ECO:0000256" key="1">
    <source>
        <dbReference type="PROSITE-ProRule" id="PRU01122"/>
    </source>
</evidence>
<dbReference type="InterPro" id="IPR036034">
    <property type="entry name" value="PDZ_sf"/>
</dbReference>
<keyword evidence="1" id="KW-0645">Protease</keyword>
<reference evidence="4" key="2">
    <citation type="submission" date="2020-09" db="EMBL/GenBank/DDBJ databases">
        <authorList>
            <person name="Sun Q."/>
            <person name="Zhou Y."/>
        </authorList>
    </citation>
    <scope>NUCLEOTIDE SEQUENCE</scope>
    <source>
        <strain evidence="4">CGMCC 4.3508</strain>
    </source>
</reference>
<dbReference type="InterPro" id="IPR008269">
    <property type="entry name" value="Lon_proteolytic"/>
</dbReference>
<dbReference type="EC" id="3.4.21.53" evidence="1"/>
<dbReference type="PROSITE" id="PS51786">
    <property type="entry name" value="LON_PROTEOLYTIC"/>
    <property type="match status" value="1"/>
</dbReference>
<comment type="catalytic activity">
    <reaction evidence="1">
        <text>Hydrolysis of proteins in presence of ATP.</text>
        <dbReference type="EC" id="3.4.21.53"/>
    </reaction>
</comment>
<dbReference type="InterPro" id="IPR001478">
    <property type="entry name" value="PDZ"/>
</dbReference>
<dbReference type="InterPro" id="IPR027065">
    <property type="entry name" value="Lon_Prtase"/>
</dbReference>
<dbReference type="Pfam" id="PF13180">
    <property type="entry name" value="PDZ_2"/>
    <property type="match status" value="1"/>
</dbReference>
<dbReference type="Pfam" id="PF05362">
    <property type="entry name" value="Lon_C"/>
    <property type="match status" value="1"/>
</dbReference>
<dbReference type="GO" id="GO:0005524">
    <property type="term" value="F:ATP binding"/>
    <property type="evidence" value="ECO:0007669"/>
    <property type="project" value="InterPro"/>
</dbReference>
<feature type="domain" description="Lon proteolytic" evidence="3">
    <location>
        <begin position="253"/>
        <end position="351"/>
    </location>
</feature>
<comment type="caution">
    <text evidence="4">The sequence shown here is derived from an EMBL/GenBank/DDBJ whole genome shotgun (WGS) entry which is preliminary data.</text>
</comment>
<reference evidence="4" key="1">
    <citation type="journal article" date="2014" name="Int. J. Syst. Evol. Microbiol.">
        <title>Complete genome sequence of Corynebacterium casei LMG S-19264T (=DSM 44701T), isolated from a smear-ripened cheese.</title>
        <authorList>
            <consortium name="US DOE Joint Genome Institute (JGI-PGF)"/>
            <person name="Walter F."/>
            <person name="Albersmeier A."/>
            <person name="Kalinowski J."/>
            <person name="Ruckert C."/>
        </authorList>
    </citation>
    <scope>NUCLEOTIDE SEQUENCE</scope>
    <source>
        <strain evidence="4">CGMCC 4.3508</strain>
    </source>
</reference>
<evidence type="ECO:0000313" key="5">
    <source>
        <dbReference type="Proteomes" id="UP000638263"/>
    </source>
</evidence>
<dbReference type="GO" id="GO:0006508">
    <property type="term" value="P:proteolysis"/>
    <property type="evidence" value="ECO:0007669"/>
    <property type="project" value="UniProtKB-KW"/>
</dbReference>
<feature type="active site" evidence="1">
    <location>
        <position position="258"/>
    </location>
</feature>
<dbReference type="EMBL" id="BMMH01000004">
    <property type="protein sequence ID" value="GGL09315.1"/>
    <property type="molecule type" value="Genomic_DNA"/>
</dbReference>
<keyword evidence="1" id="KW-0378">Hydrolase</keyword>
<dbReference type="PROSITE" id="PS50106">
    <property type="entry name" value="PDZ"/>
    <property type="match status" value="1"/>
</dbReference>
<keyword evidence="1" id="KW-0720">Serine protease</keyword>
<accession>A0A917RHY7</accession>
<dbReference type="SUPFAM" id="SSF54211">
    <property type="entry name" value="Ribosomal protein S5 domain 2-like"/>
    <property type="match status" value="1"/>
</dbReference>
<evidence type="ECO:0000259" key="3">
    <source>
        <dbReference type="PROSITE" id="PS51786"/>
    </source>
</evidence>
<organism evidence="4 5">
    <name type="scientific">Nocardia jinanensis</name>
    <dbReference type="NCBI Taxonomy" id="382504"/>
    <lineage>
        <taxon>Bacteria</taxon>
        <taxon>Bacillati</taxon>
        <taxon>Actinomycetota</taxon>
        <taxon>Actinomycetes</taxon>
        <taxon>Mycobacteriales</taxon>
        <taxon>Nocardiaceae</taxon>
        <taxon>Nocardia</taxon>
    </lineage>
</organism>
<dbReference type="InterPro" id="IPR014721">
    <property type="entry name" value="Ribsml_uS5_D2-typ_fold_subgr"/>
</dbReference>
<sequence>MLARACLSRIVRVRMASVDRVNRRLITLLVALFPVLLFGVVGSVYTVPFVALGPGPTFDTLGEVDGLEVVQVSGAEVDRTNGHLNMTTVAVRDGLTIFEALGFWVSGRHGIVPRAEVYPPGVSREEVDESNEADFATSESNAEVAAMHQLNLPTAVLVHEVSADGPAHDVLRADDQIVSVNGKTVATTQDVVAEVSSRAPGTVLTVVYRRDGTEQTANITLGARPDDKAKGFLGLTPTESAAPPVQIDFNLADIGGPSAGLMFSLALVEKLSPGDLDGGSFIAGTGSIDENGKVGAIGGIQYKMMAAREAGAETFLVPAGNCNEASQRVPDGLRLVRVETLAGAVQALEDLSAGQSAPNCS</sequence>
<proteinExistence type="inferred from homology"/>
<feature type="domain" description="PDZ" evidence="2">
    <location>
        <begin position="156"/>
        <end position="211"/>
    </location>
</feature>
<dbReference type="GO" id="GO:0004176">
    <property type="term" value="F:ATP-dependent peptidase activity"/>
    <property type="evidence" value="ECO:0007669"/>
    <property type="project" value="UniProtKB-UniRule"/>
</dbReference>
<feature type="active site" evidence="1">
    <location>
        <position position="303"/>
    </location>
</feature>
<gene>
    <name evidence="4" type="ORF">GCM10011588_24630</name>
</gene>
<dbReference type="GO" id="GO:0030163">
    <property type="term" value="P:protein catabolic process"/>
    <property type="evidence" value="ECO:0007669"/>
    <property type="project" value="InterPro"/>
</dbReference>
<dbReference type="Proteomes" id="UP000638263">
    <property type="component" value="Unassembled WGS sequence"/>
</dbReference>
<keyword evidence="5" id="KW-1185">Reference proteome</keyword>
<dbReference type="Gene3D" id="3.30.230.10">
    <property type="match status" value="1"/>
</dbReference>
<dbReference type="InterPro" id="IPR020568">
    <property type="entry name" value="Ribosomal_Su5_D2-typ_SF"/>
</dbReference>